<keyword evidence="5" id="KW-0679">Respiratory chain</keyword>
<dbReference type="InterPro" id="IPR012576">
    <property type="entry name" value="NDUFB3"/>
</dbReference>
<dbReference type="PhylomeDB" id="A0A0D2U4R6"/>
<comment type="function">
    <text evidence="1">Accessory subunit of the mitochondrial membrane respiratory chain NADH dehydrogenase (Complex I), that is believed not to be involved in catalysis. Complex I functions in the transfer of electrons from NADH to the respiratory chain. The immediate electron acceptor for the enzyme is believed to be ubiquinone.</text>
</comment>
<comment type="subcellular location">
    <subcellularLocation>
        <location evidence="2">Mitochondrion inner membrane</location>
        <topology evidence="2">Single-pass membrane protein</topology>
        <orientation evidence="2">Matrix side</orientation>
    </subcellularLocation>
</comment>
<evidence type="ECO:0000256" key="4">
    <source>
        <dbReference type="ARBA" id="ARBA00022448"/>
    </source>
</evidence>
<evidence type="ECO:0000256" key="12">
    <source>
        <dbReference type="SAM" id="MobiDB-lite"/>
    </source>
</evidence>
<evidence type="ECO:0000256" key="1">
    <source>
        <dbReference type="ARBA" id="ARBA00003195"/>
    </source>
</evidence>
<dbReference type="GO" id="GO:0005743">
    <property type="term" value="C:mitochondrial inner membrane"/>
    <property type="evidence" value="ECO:0007669"/>
    <property type="project" value="UniProtKB-SubCell"/>
</dbReference>
<evidence type="ECO:0000256" key="9">
    <source>
        <dbReference type="ARBA" id="ARBA00022989"/>
    </source>
</evidence>
<dbReference type="AlphaFoldDB" id="A0A0D2U4R6"/>
<evidence type="ECO:0000256" key="5">
    <source>
        <dbReference type="ARBA" id="ARBA00022660"/>
    </source>
</evidence>
<protein>
    <submittedName>
        <fullName evidence="14">Uncharacterized protein</fullName>
    </submittedName>
</protein>
<evidence type="ECO:0000256" key="3">
    <source>
        <dbReference type="ARBA" id="ARBA00005667"/>
    </source>
</evidence>
<evidence type="ECO:0000313" key="15">
    <source>
        <dbReference type="Proteomes" id="UP000008743"/>
    </source>
</evidence>
<evidence type="ECO:0000313" key="14">
    <source>
        <dbReference type="EMBL" id="KJE90111.1"/>
    </source>
</evidence>
<proteinExistence type="inferred from homology"/>
<evidence type="ECO:0000256" key="8">
    <source>
        <dbReference type="ARBA" id="ARBA00022982"/>
    </source>
</evidence>
<evidence type="ECO:0000256" key="10">
    <source>
        <dbReference type="ARBA" id="ARBA00023128"/>
    </source>
</evidence>
<dbReference type="EMBL" id="KE346361">
    <property type="protein sequence ID" value="KJE90111.1"/>
    <property type="molecule type" value="Genomic_DNA"/>
</dbReference>
<dbReference type="OrthoDB" id="521512at2759"/>
<keyword evidence="7" id="KW-0999">Mitochondrion inner membrane</keyword>
<accession>A0A0D2U4R6</accession>
<feature type="region of interest" description="Disordered" evidence="12">
    <location>
        <begin position="54"/>
        <end position="75"/>
    </location>
</feature>
<evidence type="ECO:0000256" key="7">
    <source>
        <dbReference type="ARBA" id="ARBA00022792"/>
    </source>
</evidence>
<keyword evidence="10" id="KW-0496">Mitochondrion</keyword>
<sequence>MSSVLKDPLARQEAWRSAYSASKNIRQMLPGFGLGLSAFMLYVAVDEVNERNRQRAAAAKHHASDAHAAPAAGHH</sequence>
<gene>
    <name evidence="14" type="ORF">CAOG_001461</name>
</gene>
<keyword evidence="8" id="KW-0249">Electron transport</keyword>
<dbReference type="Pfam" id="PF08122">
    <property type="entry name" value="NDUF_B12"/>
    <property type="match status" value="1"/>
</dbReference>
<dbReference type="RefSeq" id="XP_004364329.1">
    <property type="nucleotide sequence ID" value="XM_004364272.2"/>
</dbReference>
<dbReference type="GO" id="GO:0022900">
    <property type="term" value="P:electron transport chain"/>
    <property type="evidence" value="ECO:0007669"/>
    <property type="project" value="InterPro"/>
</dbReference>
<keyword evidence="9 13" id="KW-1133">Transmembrane helix</keyword>
<comment type="similarity">
    <text evidence="3">Belongs to the complex I NDUFB3 subunit family.</text>
</comment>
<feature type="transmembrane region" description="Helical" evidence="13">
    <location>
        <begin position="28"/>
        <end position="45"/>
    </location>
</feature>
<evidence type="ECO:0000256" key="11">
    <source>
        <dbReference type="ARBA" id="ARBA00023136"/>
    </source>
</evidence>
<dbReference type="Proteomes" id="UP000008743">
    <property type="component" value="Unassembled WGS sequence"/>
</dbReference>
<feature type="compositionally biased region" description="Low complexity" evidence="12">
    <location>
        <begin position="66"/>
        <end position="75"/>
    </location>
</feature>
<dbReference type="InParanoid" id="A0A0D2U4R6"/>
<keyword evidence="6 13" id="KW-0812">Transmembrane</keyword>
<evidence type="ECO:0000256" key="2">
    <source>
        <dbReference type="ARBA" id="ARBA00004298"/>
    </source>
</evidence>
<keyword evidence="11 13" id="KW-0472">Membrane</keyword>
<evidence type="ECO:0000256" key="6">
    <source>
        <dbReference type="ARBA" id="ARBA00022692"/>
    </source>
</evidence>
<evidence type="ECO:0000256" key="13">
    <source>
        <dbReference type="SAM" id="Phobius"/>
    </source>
</evidence>
<name>A0A0D2U4R6_CAPO3</name>
<keyword evidence="15" id="KW-1185">Reference proteome</keyword>
<keyword evidence="4" id="KW-0813">Transport</keyword>
<organism evidence="14 15">
    <name type="scientific">Capsaspora owczarzaki (strain ATCC 30864)</name>
    <dbReference type="NCBI Taxonomy" id="595528"/>
    <lineage>
        <taxon>Eukaryota</taxon>
        <taxon>Filasterea</taxon>
        <taxon>Capsaspora</taxon>
    </lineage>
</organism>
<reference evidence="15" key="1">
    <citation type="submission" date="2011-02" db="EMBL/GenBank/DDBJ databases">
        <title>The Genome Sequence of Capsaspora owczarzaki ATCC 30864.</title>
        <authorList>
            <person name="Russ C."/>
            <person name="Cuomo C."/>
            <person name="Burger G."/>
            <person name="Gray M.W."/>
            <person name="Holland P.W.H."/>
            <person name="King N."/>
            <person name="Lang F.B.F."/>
            <person name="Roger A.J."/>
            <person name="Ruiz-Trillo I."/>
            <person name="Young S.K."/>
            <person name="Zeng Q."/>
            <person name="Gargeya S."/>
            <person name="Alvarado L."/>
            <person name="Berlin A."/>
            <person name="Chapman S.B."/>
            <person name="Chen Z."/>
            <person name="Freedman E."/>
            <person name="Gellesch M."/>
            <person name="Goldberg J."/>
            <person name="Griggs A."/>
            <person name="Gujja S."/>
            <person name="Heilman E."/>
            <person name="Heiman D."/>
            <person name="Howarth C."/>
            <person name="Mehta T."/>
            <person name="Neiman D."/>
            <person name="Pearson M."/>
            <person name="Roberts A."/>
            <person name="Saif S."/>
            <person name="Shea T."/>
            <person name="Shenoy N."/>
            <person name="Sisk P."/>
            <person name="Stolte C."/>
            <person name="Sykes S."/>
            <person name="White J."/>
            <person name="Yandava C."/>
            <person name="Haas B."/>
            <person name="Nusbaum C."/>
            <person name="Birren B."/>
        </authorList>
    </citation>
    <scope>NUCLEOTIDE SEQUENCE</scope>
    <source>
        <strain evidence="15">ATCC 30864</strain>
    </source>
</reference>